<keyword evidence="1" id="KW-0472">Membrane</keyword>
<sequence length="68" mass="7421">MIFIKPDIQMGPLTGSLWMLFLILVAIGALGTVTMPGLIVWVLAAFILVAALWIIGRRILGWGAGRRM</sequence>
<proteinExistence type="predicted"/>
<gene>
    <name evidence="2" type="ORF">AArcSl_1654</name>
</gene>
<dbReference type="EMBL" id="CP025066">
    <property type="protein sequence ID" value="AUX09283.1"/>
    <property type="molecule type" value="Genomic_DNA"/>
</dbReference>
<organism evidence="2 3">
    <name type="scientific">Halalkaliarchaeum desulfuricum</name>
    <dbReference type="NCBI Taxonomy" id="2055893"/>
    <lineage>
        <taxon>Archaea</taxon>
        <taxon>Methanobacteriati</taxon>
        <taxon>Methanobacteriota</taxon>
        <taxon>Stenosarchaea group</taxon>
        <taxon>Halobacteria</taxon>
        <taxon>Halobacteriales</taxon>
        <taxon>Haloferacaceae</taxon>
        <taxon>Halalkaliarchaeum</taxon>
    </lineage>
</organism>
<keyword evidence="3" id="KW-1185">Reference proteome</keyword>
<reference evidence="3" key="1">
    <citation type="submission" date="2017-11" db="EMBL/GenBank/DDBJ databases">
        <title>Phenotypic and genomic properties of facultatively anaerobic sulfur-reducing natronoarchaea from hypersaline soda lakes.</title>
        <authorList>
            <person name="Sorokin D.Y."/>
            <person name="Kublanov I.V."/>
            <person name="Roman P."/>
            <person name="Sinninghe Damste J.S."/>
            <person name="Golyshin P.N."/>
            <person name="Rojo D."/>
            <person name="Ciordia S."/>
            <person name="Mena M.D.C."/>
            <person name="Ferrer M."/>
            <person name="Messina E."/>
            <person name="Smedile F."/>
            <person name="La Spada G."/>
            <person name="La Cono V."/>
            <person name="Yakimov M.M."/>
        </authorList>
    </citation>
    <scope>NUCLEOTIDE SEQUENCE [LARGE SCALE GENOMIC DNA]</scope>
    <source>
        <strain evidence="3">AArc-Sl</strain>
    </source>
</reference>
<protein>
    <recommendedName>
        <fullName evidence="4">DUF4175 domain-containing protein</fullName>
    </recommendedName>
</protein>
<dbReference type="GeneID" id="37878008"/>
<evidence type="ECO:0000313" key="3">
    <source>
        <dbReference type="Proteomes" id="UP000263012"/>
    </source>
</evidence>
<keyword evidence="1" id="KW-0812">Transmembrane</keyword>
<accession>A0A343TJL1</accession>
<name>A0A343TJL1_9EURY</name>
<keyword evidence="1" id="KW-1133">Transmembrane helix</keyword>
<evidence type="ECO:0008006" key="4">
    <source>
        <dbReference type="Google" id="ProtNLM"/>
    </source>
</evidence>
<feature type="transmembrane region" description="Helical" evidence="1">
    <location>
        <begin position="38"/>
        <end position="60"/>
    </location>
</feature>
<dbReference type="KEGG" id="hdf:AArcSl_1654"/>
<evidence type="ECO:0000256" key="1">
    <source>
        <dbReference type="SAM" id="Phobius"/>
    </source>
</evidence>
<dbReference type="AlphaFoldDB" id="A0A343TJL1"/>
<dbReference type="Proteomes" id="UP000263012">
    <property type="component" value="Chromosome"/>
</dbReference>
<feature type="transmembrane region" description="Helical" evidence="1">
    <location>
        <begin position="12"/>
        <end position="32"/>
    </location>
</feature>
<dbReference type="RefSeq" id="WP_133412144.1">
    <property type="nucleotide sequence ID" value="NZ_CP025066.1"/>
</dbReference>
<evidence type="ECO:0000313" key="2">
    <source>
        <dbReference type="EMBL" id="AUX09283.1"/>
    </source>
</evidence>